<evidence type="ECO:0000256" key="5">
    <source>
        <dbReference type="ARBA" id="ARBA00022840"/>
    </source>
</evidence>
<evidence type="ECO:0000313" key="8">
    <source>
        <dbReference type="EMBL" id="WPD18195.1"/>
    </source>
</evidence>
<evidence type="ECO:0000256" key="3">
    <source>
        <dbReference type="ARBA" id="ARBA00022741"/>
    </source>
</evidence>
<evidence type="ECO:0000256" key="4">
    <source>
        <dbReference type="ARBA" id="ARBA00022755"/>
    </source>
</evidence>
<dbReference type="SUPFAM" id="SSF82697">
    <property type="entry name" value="PurS-like"/>
    <property type="match status" value="1"/>
</dbReference>
<dbReference type="PANTHER" id="PTHR34696:SF1">
    <property type="entry name" value="PHOSPHORIBOSYLFORMYLGLYCINAMIDINE SYNTHASE SUBUNIT PURS"/>
    <property type="match status" value="1"/>
</dbReference>
<evidence type="ECO:0000313" key="9">
    <source>
        <dbReference type="Proteomes" id="UP001304683"/>
    </source>
</evidence>
<keyword evidence="4 6" id="KW-0658">Purine biosynthesis</keyword>
<comment type="pathway">
    <text evidence="6">Purine metabolism; IMP biosynthesis via de novo pathway; 5-amino-1-(5-phospho-D-ribosyl)imidazole from N(2)-formyl-N(1)-(5-phospho-D-ribosyl)glycinamide: step 1/2.</text>
</comment>
<dbReference type="Pfam" id="PF02700">
    <property type="entry name" value="PurS"/>
    <property type="match status" value="1"/>
</dbReference>
<evidence type="ECO:0000256" key="2">
    <source>
        <dbReference type="ARBA" id="ARBA00022598"/>
    </source>
</evidence>
<feature type="compositionally biased region" description="Low complexity" evidence="7">
    <location>
        <begin position="11"/>
        <end position="35"/>
    </location>
</feature>
<feature type="compositionally biased region" description="Low complexity" evidence="7">
    <location>
        <begin position="145"/>
        <end position="163"/>
    </location>
</feature>
<organism evidence="8 9">
    <name type="scientific">Thermaerobacter composti</name>
    <dbReference type="NCBI Taxonomy" id="554949"/>
    <lineage>
        <taxon>Bacteria</taxon>
        <taxon>Bacillati</taxon>
        <taxon>Bacillota</taxon>
        <taxon>Clostridia</taxon>
        <taxon>Eubacteriales</taxon>
        <taxon>Clostridiales Family XVII. Incertae Sedis</taxon>
        <taxon>Thermaerobacter</taxon>
    </lineage>
</organism>
<name>A0ABZ0QL17_9FIRM</name>
<comment type="similarity">
    <text evidence="6">Belongs to the PurS family.</text>
</comment>
<dbReference type="EC" id="6.3.5.3" evidence="6"/>
<dbReference type="InterPro" id="IPR003850">
    <property type="entry name" value="PurS"/>
</dbReference>
<dbReference type="Proteomes" id="UP001304683">
    <property type="component" value="Chromosome"/>
</dbReference>
<dbReference type="NCBIfam" id="NF004630">
    <property type="entry name" value="PRK05974.1"/>
    <property type="match status" value="1"/>
</dbReference>
<evidence type="ECO:0000256" key="1">
    <source>
        <dbReference type="ARBA" id="ARBA00022490"/>
    </source>
</evidence>
<comment type="function">
    <text evidence="6">Part of the phosphoribosylformylglycinamidine synthase complex involved in the purines biosynthetic pathway. Catalyzes the ATP-dependent conversion of formylglycinamide ribonucleotide (FGAR) and glutamine to yield formylglycinamidine ribonucleotide (FGAM) and glutamate. The FGAM synthase complex is composed of three subunits. PurQ produces an ammonia molecule by converting glutamine to glutamate. PurL transfers the ammonia molecule to FGAR to form FGAM in an ATP-dependent manner. PurS interacts with PurQ and PurL and is thought to assist in the transfer of the ammonia molecule from PurQ to PurL.</text>
</comment>
<keyword evidence="3 6" id="KW-0547">Nucleotide-binding</keyword>
<dbReference type="InterPro" id="IPR036604">
    <property type="entry name" value="PurS-like_sf"/>
</dbReference>
<feature type="region of interest" description="Disordered" evidence="7">
    <location>
        <begin position="145"/>
        <end position="194"/>
    </location>
</feature>
<keyword evidence="1 6" id="KW-0963">Cytoplasm</keyword>
<dbReference type="HAMAP" id="MF_01926">
    <property type="entry name" value="PurS"/>
    <property type="match status" value="1"/>
</dbReference>
<dbReference type="PANTHER" id="PTHR34696">
    <property type="entry name" value="PHOSPHORIBOSYLFORMYLGLYCINAMIDINE SYNTHASE SUBUNIT PURS"/>
    <property type="match status" value="1"/>
</dbReference>
<comment type="subcellular location">
    <subcellularLocation>
        <location evidence="6">Cytoplasm</location>
    </subcellularLocation>
</comment>
<feature type="compositionally biased region" description="Basic residues" evidence="7">
    <location>
        <begin position="178"/>
        <end position="194"/>
    </location>
</feature>
<dbReference type="EMBL" id="CP132508">
    <property type="protein sequence ID" value="WPD18195.1"/>
    <property type="molecule type" value="Genomic_DNA"/>
</dbReference>
<sequence>MSGSGARARTRLAARAEGVPVEPGRPGRGIPPAGAARGGEAGAGAGEATRGDGATSPTGPGRFFRAVVEVDLRPGSLDAQGEAVRSALWAMGFGEVAAVRVGKRIELDLTAPTAAAAEARVRTMAERLLANPVLEVFRVRVEPATARPAATPGPAGAAGAAGPTPGPVPAAPAAPGRGRGRAGPRRRARGAAGG</sequence>
<comment type="subunit">
    <text evidence="6">Part of the FGAM synthase complex composed of 1 PurL, 1 PurQ and 2 PurS subunits.</text>
</comment>
<keyword evidence="5 6" id="KW-0067">ATP-binding</keyword>
<dbReference type="NCBIfam" id="TIGR00302">
    <property type="entry name" value="phosphoribosylformylglycinamidine synthase subunit PurS"/>
    <property type="match status" value="1"/>
</dbReference>
<evidence type="ECO:0000256" key="6">
    <source>
        <dbReference type="HAMAP-Rule" id="MF_01926"/>
    </source>
</evidence>
<reference evidence="8 9" key="1">
    <citation type="submission" date="2023-08" db="EMBL/GenBank/DDBJ databases">
        <title>Genome sequence of Thermaerobacter compostii strain Ins1, a spore-forming filamentous bacterium isolated from a deep geothermal reservoir.</title>
        <authorList>
            <person name="Bregnard D."/>
            <person name="Gonzalez D."/>
            <person name="Junier P."/>
        </authorList>
    </citation>
    <scope>NUCLEOTIDE SEQUENCE [LARGE SCALE GENOMIC DNA]</scope>
    <source>
        <strain evidence="8 9">Ins1</strain>
    </source>
</reference>
<protein>
    <recommendedName>
        <fullName evidence="6">Phosphoribosylformylglycinamidine synthase subunit PurS</fullName>
        <shortName evidence="6">FGAM synthase</shortName>
        <ecNumber evidence="6">6.3.5.3</ecNumber>
    </recommendedName>
    <alternativeName>
        <fullName evidence="6">Formylglycinamide ribonucleotide amidotransferase subunit III</fullName>
        <shortName evidence="6">FGAR amidotransferase III</shortName>
        <shortName evidence="6">FGAR-AT III</shortName>
    </alternativeName>
    <alternativeName>
        <fullName evidence="6">Phosphoribosylformylglycinamidine synthase subunit III</fullName>
    </alternativeName>
</protein>
<dbReference type="RefSeq" id="WP_318750051.1">
    <property type="nucleotide sequence ID" value="NZ_CP132508.1"/>
</dbReference>
<feature type="compositionally biased region" description="Gly residues" evidence="7">
    <location>
        <begin position="36"/>
        <end position="45"/>
    </location>
</feature>
<accession>A0ABZ0QL17</accession>
<evidence type="ECO:0000256" key="7">
    <source>
        <dbReference type="SAM" id="MobiDB-lite"/>
    </source>
</evidence>
<comment type="catalytic activity">
    <reaction evidence="6">
        <text>N(2)-formyl-N(1)-(5-phospho-beta-D-ribosyl)glycinamide + L-glutamine + ATP + H2O = 2-formamido-N(1)-(5-O-phospho-beta-D-ribosyl)acetamidine + L-glutamate + ADP + phosphate + H(+)</text>
        <dbReference type="Rhea" id="RHEA:17129"/>
        <dbReference type="ChEBI" id="CHEBI:15377"/>
        <dbReference type="ChEBI" id="CHEBI:15378"/>
        <dbReference type="ChEBI" id="CHEBI:29985"/>
        <dbReference type="ChEBI" id="CHEBI:30616"/>
        <dbReference type="ChEBI" id="CHEBI:43474"/>
        <dbReference type="ChEBI" id="CHEBI:58359"/>
        <dbReference type="ChEBI" id="CHEBI:147286"/>
        <dbReference type="ChEBI" id="CHEBI:147287"/>
        <dbReference type="ChEBI" id="CHEBI:456216"/>
        <dbReference type="EC" id="6.3.5.3"/>
    </reaction>
</comment>
<keyword evidence="2 6" id="KW-0436">Ligase</keyword>
<dbReference type="GO" id="GO:0004642">
    <property type="term" value="F:phosphoribosylformylglycinamidine synthase activity"/>
    <property type="evidence" value="ECO:0007669"/>
    <property type="project" value="UniProtKB-EC"/>
</dbReference>
<feature type="region of interest" description="Disordered" evidence="7">
    <location>
        <begin position="1"/>
        <end position="60"/>
    </location>
</feature>
<dbReference type="Gene3D" id="3.30.1280.10">
    <property type="entry name" value="Phosphoribosylformylglycinamidine synthase subunit PurS"/>
    <property type="match status" value="1"/>
</dbReference>
<keyword evidence="9" id="KW-1185">Reference proteome</keyword>
<proteinExistence type="inferred from homology"/>
<gene>
    <name evidence="6 8" type="primary">purS</name>
    <name evidence="8" type="ORF">Q5761_07305</name>
</gene>